<dbReference type="Ensembl" id="ENSNVIT00000017784.1">
    <property type="protein sequence ID" value="ENSNVIP00000015230.1"/>
    <property type="gene ID" value="ENSNVIG00000011963.1"/>
</dbReference>
<dbReference type="AlphaFoldDB" id="A0A8C7EQE6"/>
<reference evidence="1" key="1">
    <citation type="submission" date="2025-08" db="UniProtKB">
        <authorList>
            <consortium name="Ensembl"/>
        </authorList>
    </citation>
    <scope>IDENTIFICATION</scope>
</reference>
<reference evidence="1" key="2">
    <citation type="submission" date="2025-09" db="UniProtKB">
        <authorList>
            <consortium name="Ensembl"/>
        </authorList>
    </citation>
    <scope>IDENTIFICATION</scope>
</reference>
<protein>
    <submittedName>
        <fullName evidence="1">Uncharacterized protein</fullName>
    </submittedName>
</protein>
<evidence type="ECO:0000313" key="2">
    <source>
        <dbReference type="Proteomes" id="UP000694425"/>
    </source>
</evidence>
<keyword evidence="2" id="KW-1185">Reference proteome</keyword>
<organism evidence="1 2">
    <name type="scientific">Neovison vison</name>
    <name type="common">American mink</name>
    <name type="synonym">Mustela vison</name>
    <dbReference type="NCBI Taxonomy" id="452646"/>
    <lineage>
        <taxon>Eukaryota</taxon>
        <taxon>Metazoa</taxon>
        <taxon>Chordata</taxon>
        <taxon>Craniata</taxon>
        <taxon>Vertebrata</taxon>
        <taxon>Euteleostomi</taxon>
        <taxon>Mammalia</taxon>
        <taxon>Eutheria</taxon>
        <taxon>Laurasiatheria</taxon>
        <taxon>Carnivora</taxon>
        <taxon>Caniformia</taxon>
        <taxon>Musteloidea</taxon>
        <taxon>Mustelidae</taxon>
        <taxon>Mustelinae</taxon>
        <taxon>Neogale</taxon>
    </lineage>
</organism>
<accession>A0A8C7EQE6</accession>
<proteinExistence type="predicted"/>
<name>A0A8C7EQE6_NEOVI</name>
<sequence length="59" mass="6761">MSDAAMDASAQMTTKDLQEKEVVKEVRMGGKRLLVGKLKKKMGSRRPTMMKKMKMKKMK</sequence>
<dbReference type="Proteomes" id="UP000694425">
    <property type="component" value="Unplaced"/>
</dbReference>
<evidence type="ECO:0000313" key="1">
    <source>
        <dbReference type="Ensembl" id="ENSNVIP00000015230.1"/>
    </source>
</evidence>